<dbReference type="InterPro" id="IPR041577">
    <property type="entry name" value="RT_RNaseH_2"/>
</dbReference>
<dbReference type="GO" id="GO:0003964">
    <property type="term" value="F:RNA-directed DNA polymerase activity"/>
    <property type="evidence" value="ECO:0007669"/>
    <property type="project" value="UniProtKB-KW"/>
</dbReference>
<protein>
    <recommendedName>
        <fullName evidence="9">Reverse transcriptase domain-containing protein</fullName>
    </recommendedName>
</protein>
<dbReference type="Gene3D" id="3.10.10.10">
    <property type="entry name" value="HIV Type 1 Reverse Transcriptase, subunit A, domain 1"/>
    <property type="match status" value="1"/>
</dbReference>
<evidence type="ECO:0000256" key="3">
    <source>
        <dbReference type="ARBA" id="ARBA00022695"/>
    </source>
</evidence>
<evidence type="ECO:0000259" key="9">
    <source>
        <dbReference type="PROSITE" id="PS50878"/>
    </source>
</evidence>
<dbReference type="Gene3D" id="1.10.340.70">
    <property type="match status" value="1"/>
</dbReference>
<evidence type="ECO:0000256" key="6">
    <source>
        <dbReference type="ARBA" id="ARBA00022801"/>
    </source>
</evidence>
<dbReference type="InterPro" id="IPR043128">
    <property type="entry name" value="Rev_trsase/Diguanyl_cyclase"/>
</dbReference>
<keyword evidence="7" id="KW-0695">RNA-directed DNA polymerase</keyword>
<dbReference type="GO" id="GO:0006508">
    <property type="term" value="P:proteolysis"/>
    <property type="evidence" value="ECO:0007669"/>
    <property type="project" value="UniProtKB-KW"/>
</dbReference>
<dbReference type="InterPro" id="IPR050951">
    <property type="entry name" value="Retrovirus_Pol_polyprotein"/>
</dbReference>
<organism evidence="10 11">
    <name type="scientific">Trichobilharzia regenti</name>
    <name type="common">Nasal bird schistosome</name>
    <dbReference type="NCBI Taxonomy" id="157069"/>
    <lineage>
        <taxon>Eukaryota</taxon>
        <taxon>Metazoa</taxon>
        <taxon>Spiralia</taxon>
        <taxon>Lophotrochozoa</taxon>
        <taxon>Platyhelminthes</taxon>
        <taxon>Trematoda</taxon>
        <taxon>Digenea</taxon>
        <taxon>Strigeidida</taxon>
        <taxon>Schistosomatoidea</taxon>
        <taxon>Schistosomatidae</taxon>
        <taxon>Trichobilharzia</taxon>
    </lineage>
</organism>
<dbReference type="FunFam" id="3.10.20.370:FF:000001">
    <property type="entry name" value="Retrovirus-related Pol polyprotein from transposon 17.6-like protein"/>
    <property type="match status" value="1"/>
</dbReference>
<feature type="domain" description="Reverse transcriptase" evidence="9">
    <location>
        <begin position="153"/>
        <end position="331"/>
    </location>
</feature>
<reference evidence="10" key="1">
    <citation type="submission" date="2022-06" db="EMBL/GenBank/DDBJ databases">
        <authorList>
            <person name="Berger JAMES D."/>
            <person name="Berger JAMES D."/>
        </authorList>
    </citation>
    <scope>NUCLEOTIDE SEQUENCE [LARGE SCALE GENOMIC DNA]</scope>
</reference>
<sequence length="717" mass="80619">MSLQLRAANGSPIATFGRRFIDLNIGLRRSFRWVFLVADVTTGIIGMDLLQHYQLLLDTGNHKLRDPVTNLSVSGIVTQGPALSPVYATPTLAGPYSDILQSFPDLFKPTRCLPSVTSNVTHHIVTTGPPVFAKPRRLSPEKLQAVKAEFEHMLEIGIIRPSSSPWSPLHVVPKNNGLDWRPCGDYRRLNAQTVPDRYPVPHIHDLTSSLNGATVFSKLDLTRAYHQIPVHPEDIPKTAVITPFGLFEFLRMPFGLRNAAQTFQRFIHDVLRGLDCAYAYLDGILVASPDEATHRRHLQIVFERLATHGLTLNMSKCQIGVHSLNFLGHVVNEHGIRPLPEKVLAIQNFPEPTSMKSLRTFLGMVSYYRRFVPQCAHILHALTDLLKGKCKTFSMTQEAREAFQKIKSAIADATMLVHLDTQLPLSISVDASNTAIGAVLQQQAHNSWIPVAFFSRKLSATEARYSTFSRELLAIYAAIKHFRHFVEGRKFTVFTDHKPLTYALRTTSDRYSPRELRHLDYISQFTSDIQHVSGADNAVADALSRVCATSVPPTIDLHKMAELQLKDLNLEHLSTKTSLKIERVPLLNSETTILCDMSTGTPRPIVPTSLRRTVFESLHNLSHPGIRATDKLISARFAWPGMNRDVRQWTRACLQCQRAKVTKHNITPLGTFATPDARFHHIHLDIVGPCPRLTAARIYSHVWIVSHVGRKPFRYKM</sequence>
<dbReference type="Pfam" id="PF17919">
    <property type="entry name" value="RT_RNaseH_2"/>
    <property type="match status" value="1"/>
</dbReference>
<evidence type="ECO:0000256" key="8">
    <source>
        <dbReference type="ARBA" id="ARBA00023268"/>
    </source>
</evidence>
<proteinExistence type="predicted"/>
<dbReference type="CDD" id="cd01647">
    <property type="entry name" value="RT_LTR"/>
    <property type="match status" value="1"/>
</dbReference>
<dbReference type="GO" id="GO:0008233">
    <property type="term" value="F:peptidase activity"/>
    <property type="evidence" value="ECO:0007669"/>
    <property type="project" value="UniProtKB-KW"/>
</dbReference>
<evidence type="ECO:0000256" key="2">
    <source>
        <dbReference type="ARBA" id="ARBA00022679"/>
    </source>
</evidence>
<dbReference type="PANTHER" id="PTHR37984:SF5">
    <property type="entry name" value="PROTEIN NYNRIN-LIKE"/>
    <property type="match status" value="1"/>
</dbReference>
<keyword evidence="4" id="KW-0540">Nuclease</keyword>
<dbReference type="WBParaSite" id="TREG1_14570.1">
    <property type="protein sequence ID" value="TREG1_14570.1"/>
    <property type="gene ID" value="TREG1_14570"/>
</dbReference>
<dbReference type="FunFam" id="1.10.340.70:FF:000006">
    <property type="entry name" value="Retrovirus-related Pol polyprotein from transposon 297-like Protein"/>
    <property type="match status" value="1"/>
</dbReference>
<evidence type="ECO:0000256" key="1">
    <source>
        <dbReference type="ARBA" id="ARBA00022670"/>
    </source>
</evidence>
<evidence type="ECO:0000256" key="5">
    <source>
        <dbReference type="ARBA" id="ARBA00022759"/>
    </source>
</evidence>
<dbReference type="SUPFAM" id="SSF56672">
    <property type="entry name" value="DNA/RNA polymerases"/>
    <property type="match status" value="1"/>
</dbReference>
<keyword evidence="10" id="KW-1185">Reference proteome</keyword>
<dbReference type="GO" id="GO:0004519">
    <property type="term" value="F:endonuclease activity"/>
    <property type="evidence" value="ECO:0007669"/>
    <property type="project" value="UniProtKB-KW"/>
</dbReference>
<dbReference type="FunFam" id="3.30.70.270:FF:000023">
    <property type="entry name" value="Pol"/>
    <property type="match status" value="1"/>
</dbReference>
<name>A0AA85JAZ8_TRIRE</name>
<evidence type="ECO:0000256" key="4">
    <source>
        <dbReference type="ARBA" id="ARBA00022722"/>
    </source>
</evidence>
<keyword evidence="3" id="KW-0548">Nucleotidyltransferase</keyword>
<reference evidence="11" key="2">
    <citation type="submission" date="2023-11" db="UniProtKB">
        <authorList>
            <consortium name="WormBaseParasite"/>
        </authorList>
    </citation>
    <scope>IDENTIFICATION</scope>
</reference>
<keyword evidence="1" id="KW-0645">Protease</keyword>
<dbReference type="AlphaFoldDB" id="A0AA85JAZ8"/>
<keyword evidence="2" id="KW-0808">Transferase</keyword>
<dbReference type="InterPro" id="IPR000477">
    <property type="entry name" value="RT_dom"/>
</dbReference>
<dbReference type="FunFam" id="3.10.10.10:FF:000007">
    <property type="entry name" value="Retrovirus-related Pol polyprotein from transposon 17.6-like Protein"/>
    <property type="match status" value="1"/>
</dbReference>
<evidence type="ECO:0000313" key="11">
    <source>
        <dbReference type="WBParaSite" id="TREG1_14570.1"/>
    </source>
</evidence>
<dbReference type="PROSITE" id="PS50878">
    <property type="entry name" value="RT_POL"/>
    <property type="match status" value="1"/>
</dbReference>
<dbReference type="Gene3D" id="3.30.70.270">
    <property type="match status" value="2"/>
</dbReference>
<keyword evidence="8" id="KW-0511">Multifunctional enzyme</keyword>
<keyword evidence="6" id="KW-0378">Hydrolase</keyword>
<dbReference type="Pfam" id="PF17921">
    <property type="entry name" value="Integrase_H2C2"/>
    <property type="match status" value="1"/>
</dbReference>
<dbReference type="Pfam" id="PF00078">
    <property type="entry name" value="RVT_1"/>
    <property type="match status" value="1"/>
</dbReference>
<evidence type="ECO:0000313" key="10">
    <source>
        <dbReference type="Proteomes" id="UP000050795"/>
    </source>
</evidence>
<accession>A0AA85JAZ8</accession>
<evidence type="ECO:0000256" key="7">
    <source>
        <dbReference type="ARBA" id="ARBA00022918"/>
    </source>
</evidence>
<dbReference type="PANTHER" id="PTHR37984">
    <property type="entry name" value="PROTEIN CBG26694"/>
    <property type="match status" value="1"/>
</dbReference>
<keyword evidence="5" id="KW-0255">Endonuclease</keyword>
<dbReference type="InterPro" id="IPR043502">
    <property type="entry name" value="DNA/RNA_pol_sf"/>
</dbReference>
<dbReference type="CDD" id="cd09274">
    <property type="entry name" value="RNase_HI_RT_Ty3"/>
    <property type="match status" value="1"/>
</dbReference>
<dbReference type="InterPro" id="IPR041588">
    <property type="entry name" value="Integrase_H2C2"/>
</dbReference>
<dbReference type="Proteomes" id="UP000050795">
    <property type="component" value="Unassembled WGS sequence"/>
</dbReference>